<gene>
    <name evidence="3" type="ORF">EII11_06870</name>
</gene>
<evidence type="ECO:0000313" key="3">
    <source>
        <dbReference type="EMBL" id="RRC95116.1"/>
    </source>
</evidence>
<organism evidence="3 4">
    <name type="scientific">Schaalia canis</name>
    <dbReference type="NCBI Taxonomy" id="100469"/>
    <lineage>
        <taxon>Bacteria</taxon>
        <taxon>Bacillati</taxon>
        <taxon>Actinomycetota</taxon>
        <taxon>Actinomycetes</taxon>
        <taxon>Actinomycetales</taxon>
        <taxon>Actinomycetaceae</taxon>
        <taxon>Schaalia</taxon>
    </lineage>
</organism>
<proteinExistence type="predicted"/>
<comment type="caution">
    <text evidence="3">The sequence shown here is derived from an EMBL/GenBank/DDBJ whole genome shotgun (WGS) entry which is preliminary data.</text>
</comment>
<keyword evidence="4" id="KW-1185">Reference proteome</keyword>
<evidence type="ECO:0000259" key="2">
    <source>
        <dbReference type="Pfam" id="PF04982"/>
    </source>
</evidence>
<dbReference type="EMBL" id="RQZF01000006">
    <property type="protein sequence ID" value="RRC95116.1"/>
    <property type="molecule type" value="Genomic_DNA"/>
</dbReference>
<name>A0A3P1SDJ8_9ACTO</name>
<keyword evidence="1" id="KW-1133">Transmembrane helix</keyword>
<dbReference type="AlphaFoldDB" id="A0A3P1SDJ8"/>
<accession>A0A3P1SDJ8</accession>
<dbReference type="RefSeq" id="WP_124870595.1">
    <property type="nucleotide sequence ID" value="NZ_RQZF01000006.1"/>
</dbReference>
<reference evidence="3 4" key="1">
    <citation type="submission" date="2018-11" db="EMBL/GenBank/DDBJ databases">
        <title>Genomes From Bacteria Associated with the Canine Oral Cavity: a Test Case for Automated Genome-Based Taxonomic Assignment.</title>
        <authorList>
            <person name="Coil D.A."/>
            <person name="Jospin G."/>
            <person name="Darling A.E."/>
            <person name="Wallis C."/>
            <person name="Davis I.J."/>
            <person name="Harris S."/>
            <person name="Eisen J.A."/>
            <person name="Holcombe L.J."/>
            <person name="O'Flynn C."/>
        </authorList>
    </citation>
    <scope>NUCLEOTIDE SEQUENCE [LARGE SCALE GENOMIC DNA]</scope>
    <source>
        <strain evidence="3 4">OH770</strain>
    </source>
</reference>
<keyword evidence="1" id="KW-0812">Transmembrane</keyword>
<dbReference type="Pfam" id="PF04982">
    <property type="entry name" value="TM_HPP"/>
    <property type="match status" value="1"/>
</dbReference>
<feature type="transmembrane region" description="Helical" evidence="1">
    <location>
        <begin position="149"/>
        <end position="168"/>
    </location>
</feature>
<feature type="transmembrane region" description="Helical" evidence="1">
    <location>
        <begin position="110"/>
        <end position="128"/>
    </location>
</feature>
<dbReference type="PANTHER" id="PTHR33741">
    <property type="entry name" value="TRANSMEMBRANE PROTEIN DDB_G0269096-RELATED"/>
    <property type="match status" value="1"/>
</dbReference>
<feature type="domain" description="HPP transmembrane region" evidence="2">
    <location>
        <begin position="31"/>
        <end position="177"/>
    </location>
</feature>
<feature type="transmembrane region" description="Helical" evidence="1">
    <location>
        <begin position="84"/>
        <end position="104"/>
    </location>
</feature>
<dbReference type="PANTHER" id="PTHR33741:SF5">
    <property type="entry name" value="TRANSMEMBRANE PROTEIN DDB_G0269096-RELATED"/>
    <property type="match status" value="1"/>
</dbReference>
<dbReference type="Proteomes" id="UP000280444">
    <property type="component" value="Unassembled WGS sequence"/>
</dbReference>
<evidence type="ECO:0000256" key="1">
    <source>
        <dbReference type="SAM" id="Phobius"/>
    </source>
</evidence>
<protein>
    <submittedName>
        <fullName evidence="3">HPP family protein</fullName>
    </submittedName>
</protein>
<sequence>MNQADKNHSRGGRFKPPAALRNLIIRTEDHPSMPRVIIGSLGAALTIALIALLDTSSHYPLLATAFGSSCVLVFTLPESTVSQPINVAGGHVVTTICGLVAVHFLPIRWWSIGMTLAVSIILMALLRVTHPPAGANPLVVMSAATPWSYLLWPMCVGIAIVIVMGLIYHRLTGTTYPAPVER</sequence>
<evidence type="ECO:0000313" key="4">
    <source>
        <dbReference type="Proteomes" id="UP000280444"/>
    </source>
</evidence>
<dbReference type="InterPro" id="IPR058581">
    <property type="entry name" value="TM_HPP"/>
</dbReference>
<keyword evidence="1" id="KW-0472">Membrane</keyword>
<feature type="transmembrane region" description="Helical" evidence="1">
    <location>
        <begin position="36"/>
        <end position="53"/>
    </location>
</feature>
<dbReference type="InterPro" id="IPR007065">
    <property type="entry name" value="HPP"/>
</dbReference>
<dbReference type="OrthoDB" id="9811720at2"/>